<name>A0A9W6K8E7_9PSED</name>
<dbReference type="SUPFAM" id="SSF51905">
    <property type="entry name" value="FAD/NAD(P)-binding domain"/>
    <property type="match status" value="1"/>
</dbReference>
<dbReference type="InterPro" id="IPR053212">
    <property type="entry name" value="DHP_3-monooxygenase"/>
</dbReference>
<dbReference type="InterPro" id="IPR054707">
    <property type="entry name" value="DhpH_subs-bd"/>
</dbReference>
<dbReference type="PANTHER" id="PTHR47469">
    <property type="entry name" value="MONOOXYGENASE-LIKE"/>
    <property type="match status" value="1"/>
</dbReference>
<dbReference type="AlphaFoldDB" id="A0A9W6K8E7"/>
<organism evidence="2 3">
    <name type="scientific">Pseudomonas turukhanskensis</name>
    <dbReference type="NCBI Taxonomy" id="1806536"/>
    <lineage>
        <taxon>Bacteria</taxon>
        <taxon>Pseudomonadati</taxon>
        <taxon>Pseudomonadota</taxon>
        <taxon>Gammaproteobacteria</taxon>
        <taxon>Pseudomonadales</taxon>
        <taxon>Pseudomonadaceae</taxon>
        <taxon>Pseudomonas</taxon>
    </lineage>
</organism>
<dbReference type="Proteomes" id="UP001143328">
    <property type="component" value="Unassembled WGS sequence"/>
</dbReference>
<comment type="caution">
    <text evidence="2">The sequence shown here is derived from an EMBL/GenBank/DDBJ whole genome shotgun (WGS) entry which is preliminary data.</text>
</comment>
<reference evidence="2" key="1">
    <citation type="journal article" date="2014" name="Int. J. Syst. Evol. Microbiol.">
        <title>Complete genome sequence of Corynebacterium casei LMG S-19264T (=DSM 44701T), isolated from a smear-ripened cheese.</title>
        <authorList>
            <consortium name="US DOE Joint Genome Institute (JGI-PGF)"/>
            <person name="Walter F."/>
            <person name="Albersmeier A."/>
            <person name="Kalinowski J."/>
            <person name="Ruckert C."/>
        </authorList>
    </citation>
    <scope>NUCLEOTIDE SEQUENCE</scope>
    <source>
        <strain evidence="2">VKM B-2935</strain>
    </source>
</reference>
<dbReference type="RefSeq" id="WP_271196161.1">
    <property type="nucleotide sequence ID" value="NZ_BSFN01000008.1"/>
</dbReference>
<proteinExistence type="predicted"/>
<reference evidence="2" key="2">
    <citation type="submission" date="2023-01" db="EMBL/GenBank/DDBJ databases">
        <authorList>
            <person name="Sun Q."/>
            <person name="Evtushenko L."/>
        </authorList>
    </citation>
    <scope>NUCLEOTIDE SEQUENCE</scope>
    <source>
        <strain evidence="2">VKM B-2935</strain>
    </source>
</reference>
<keyword evidence="3" id="KW-1185">Reference proteome</keyword>
<dbReference type="PRINTS" id="PR00420">
    <property type="entry name" value="RNGMNOXGNASE"/>
</dbReference>
<dbReference type="SUPFAM" id="SSF54373">
    <property type="entry name" value="FAD-linked reductases, C-terminal domain"/>
    <property type="match status" value="1"/>
</dbReference>
<feature type="domain" description="2,6-dihydroxypyridine 3-monooxygenase substrate binding" evidence="1">
    <location>
        <begin position="168"/>
        <end position="296"/>
    </location>
</feature>
<evidence type="ECO:0000259" key="1">
    <source>
        <dbReference type="Pfam" id="PF22607"/>
    </source>
</evidence>
<dbReference type="NCBIfam" id="NF005566">
    <property type="entry name" value="PRK07236.1"/>
    <property type="match status" value="1"/>
</dbReference>
<dbReference type="InterPro" id="IPR036188">
    <property type="entry name" value="FAD/NAD-bd_sf"/>
</dbReference>
<sequence>MSEQRRGTALIIGGSLGGLFTATALRAVGWQVEVFERSPATLDSRGGGIVLQHEVLQAFKFAGINPGTALGVRSINRTYLNRDGGVQHQHYAPQTQTSWNTLYQHLLNALPEAHYHRGKKLVGLSQDEQGVMARFEDGTSAAGDIIIGADGGGSTVRRLLLPGVTPTYSGYVVWRGLVNETAISAATADALCDDFVFQQDPESLMLEYKVPGIDGATAVGARRHNWLWYLKAAAGAPLDALLTDNTGRRREHSIPPGALSAQQDRAFRRLAEVRLNPAFLELVQQTDEIFVQSILDLRVPRMVFDRVMLVGDAAFIPRPHTAGSTAKAATDALTLAKVLSAPGDLKQGLRDWERQQLSEGNAMSDWGIDIGNRIMGMQR</sequence>
<dbReference type="Gene3D" id="3.50.50.60">
    <property type="entry name" value="FAD/NAD(P)-binding domain"/>
    <property type="match status" value="2"/>
</dbReference>
<dbReference type="EMBL" id="BSFN01000008">
    <property type="protein sequence ID" value="GLK89969.1"/>
    <property type="molecule type" value="Genomic_DNA"/>
</dbReference>
<gene>
    <name evidence="2" type="ORF">GCM10017655_30310</name>
</gene>
<accession>A0A9W6K8E7</accession>
<protein>
    <recommendedName>
        <fullName evidence="1">2,6-dihydroxypyridine 3-monooxygenase substrate binding domain-containing protein</fullName>
    </recommendedName>
</protein>
<evidence type="ECO:0000313" key="3">
    <source>
        <dbReference type="Proteomes" id="UP001143328"/>
    </source>
</evidence>
<dbReference type="PANTHER" id="PTHR47469:SF2">
    <property type="entry name" value="OS06G0597600 PROTEIN"/>
    <property type="match status" value="1"/>
</dbReference>
<dbReference type="Pfam" id="PF22607">
    <property type="entry name" value="FAD_binding-like"/>
    <property type="match status" value="1"/>
</dbReference>
<evidence type="ECO:0000313" key="2">
    <source>
        <dbReference type="EMBL" id="GLK89969.1"/>
    </source>
</evidence>